<keyword evidence="1" id="KW-0732">Signal</keyword>
<dbReference type="Proteomes" id="UP001589748">
    <property type="component" value="Unassembled WGS sequence"/>
</dbReference>
<evidence type="ECO:0000259" key="2">
    <source>
        <dbReference type="SMART" id="SM00458"/>
    </source>
</evidence>
<dbReference type="PROSITE" id="PS50231">
    <property type="entry name" value="RICIN_B_LECTIN"/>
    <property type="match status" value="1"/>
</dbReference>
<protein>
    <submittedName>
        <fullName evidence="3">RICIN domain-containing protein</fullName>
    </submittedName>
</protein>
<sequence>MRLRNAVTVLAATAALVATTGAPAGAGVIRTYTNVATGLCIDSNARGQAYVSRCNGGNFQKWDVTGTDSSTVLRNVATGLCLDSNARRAVYTLGCNGGNFQKWTVTRFGDGSVVRFRNVATGLCLDNNTEFQAYTLSCNAGNFQKWRR</sequence>
<feature type="chain" id="PRO_5046044133" evidence="1">
    <location>
        <begin position="27"/>
        <end position="148"/>
    </location>
</feature>
<name>A0ABV5LXK2_9ACTN</name>
<proteinExistence type="predicted"/>
<dbReference type="SUPFAM" id="SSF50370">
    <property type="entry name" value="Ricin B-like lectins"/>
    <property type="match status" value="1"/>
</dbReference>
<dbReference type="RefSeq" id="WP_380134303.1">
    <property type="nucleotide sequence ID" value="NZ_JBHLUI010000001.1"/>
</dbReference>
<organism evidence="3 4">
    <name type="scientific">Kineococcus gynurae</name>
    <dbReference type="NCBI Taxonomy" id="452979"/>
    <lineage>
        <taxon>Bacteria</taxon>
        <taxon>Bacillati</taxon>
        <taxon>Actinomycetota</taxon>
        <taxon>Actinomycetes</taxon>
        <taxon>Kineosporiales</taxon>
        <taxon>Kineosporiaceae</taxon>
        <taxon>Kineococcus</taxon>
    </lineage>
</organism>
<gene>
    <name evidence="3" type="ORF">ACFFVI_17830</name>
</gene>
<feature type="domain" description="Ricin B lectin" evidence="2">
    <location>
        <begin position="26"/>
        <end position="147"/>
    </location>
</feature>
<reference evidence="3 4" key="1">
    <citation type="submission" date="2024-09" db="EMBL/GenBank/DDBJ databases">
        <authorList>
            <person name="Sun Q."/>
            <person name="Mori K."/>
        </authorList>
    </citation>
    <scope>NUCLEOTIDE SEQUENCE [LARGE SCALE GENOMIC DNA]</scope>
    <source>
        <strain evidence="3 4">TISTR 1856</strain>
    </source>
</reference>
<evidence type="ECO:0000313" key="4">
    <source>
        <dbReference type="Proteomes" id="UP001589748"/>
    </source>
</evidence>
<dbReference type="CDD" id="cd23415">
    <property type="entry name" value="beta-trefoil_Ricin_AH"/>
    <property type="match status" value="1"/>
</dbReference>
<keyword evidence="4" id="KW-1185">Reference proteome</keyword>
<dbReference type="InterPro" id="IPR035992">
    <property type="entry name" value="Ricin_B-like_lectins"/>
</dbReference>
<dbReference type="SMART" id="SM00458">
    <property type="entry name" value="RICIN"/>
    <property type="match status" value="1"/>
</dbReference>
<feature type="signal peptide" evidence="1">
    <location>
        <begin position="1"/>
        <end position="26"/>
    </location>
</feature>
<evidence type="ECO:0000313" key="3">
    <source>
        <dbReference type="EMBL" id="MFB9378823.1"/>
    </source>
</evidence>
<dbReference type="Gene3D" id="2.80.10.50">
    <property type="match status" value="1"/>
</dbReference>
<comment type="caution">
    <text evidence="3">The sequence shown here is derived from an EMBL/GenBank/DDBJ whole genome shotgun (WGS) entry which is preliminary data.</text>
</comment>
<accession>A0ABV5LXK2</accession>
<dbReference type="Pfam" id="PF00652">
    <property type="entry name" value="Ricin_B_lectin"/>
    <property type="match status" value="1"/>
</dbReference>
<evidence type="ECO:0000256" key="1">
    <source>
        <dbReference type="SAM" id="SignalP"/>
    </source>
</evidence>
<dbReference type="InterPro" id="IPR000772">
    <property type="entry name" value="Ricin_B_lectin"/>
</dbReference>
<dbReference type="EMBL" id="JBHMDM010000012">
    <property type="protein sequence ID" value="MFB9378823.1"/>
    <property type="molecule type" value="Genomic_DNA"/>
</dbReference>